<protein>
    <submittedName>
        <fullName evidence="9">Major Facilitator Superfamily protein</fullName>
    </submittedName>
</protein>
<dbReference type="Pfam" id="PF07690">
    <property type="entry name" value="MFS_1"/>
    <property type="match status" value="1"/>
</dbReference>
<feature type="transmembrane region" description="Helical" evidence="7">
    <location>
        <begin position="132"/>
        <end position="156"/>
    </location>
</feature>
<dbReference type="PROSITE" id="PS50850">
    <property type="entry name" value="MFS"/>
    <property type="match status" value="1"/>
</dbReference>
<evidence type="ECO:0000259" key="8">
    <source>
        <dbReference type="PROSITE" id="PS50850"/>
    </source>
</evidence>
<dbReference type="InterPro" id="IPR011701">
    <property type="entry name" value="MFS"/>
</dbReference>
<name>A0A1G6J9V7_9ACTN</name>
<keyword evidence="2" id="KW-0813">Transport</keyword>
<feature type="transmembrane region" description="Helical" evidence="7">
    <location>
        <begin position="436"/>
        <end position="459"/>
    </location>
</feature>
<proteinExistence type="predicted"/>
<feature type="transmembrane region" description="Helical" evidence="7">
    <location>
        <begin position="266"/>
        <end position="290"/>
    </location>
</feature>
<dbReference type="RefSeq" id="WP_175471569.1">
    <property type="nucleotide sequence ID" value="NZ_FMZF01000001.1"/>
</dbReference>
<evidence type="ECO:0000256" key="2">
    <source>
        <dbReference type="ARBA" id="ARBA00022448"/>
    </source>
</evidence>
<dbReference type="InterPro" id="IPR036259">
    <property type="entry name" value="MFS_trans_sf"/>
</dbReference>
<feature type="transmembrane region" description="Helical" evidence="7">
    <location>
        <begin position="402"/>
        <end position="424"/>
    </location>
</feature>
<evidence type="ECO:0000313" key="9">
    <source>
        <dbReference type="EMBL" id="SDC15413.1"/>
    </source>
</evidence>
<feature type="transmembrane region" description="Helical" evidence="7">
    <location>
        <begin position="335"/>
        <end position="355"/>
    </location>
</feature>
<feature type="transmembrane region" description="Helical" evidence="7">
    <location>
        <begin position="199"/>
        <end position="216"/>
    </location>
</feature>
<feature type="transmembrane region" description="Helical" evidence="7">
    <location>
        <begin position="168"/>
        <end position="187"/>
    </location>
</feature>
<dbReference type="PANTHER" id="PTHR42718:SF9">
    <property type="entry name" value="MAJOR FACILITATOR SUPERFAMILY MULTIDRUG TRANSPORTER MFSC"/>
    <property type="match status" value="1"/>
</dbReference>
<feature type="transmembrane region" description="Helical" evidence="7">
    <location>
        <begin position="101"/>
        <end position="120"/>
    </location>
</feature>
<gene>
    <name evidence="9" type="ORF">SAMN05660690_0725</name>
</gene>
<evidence type="ECO:0000256" key="6">
    <source>
        <dbReference type="SAM" id="MobiDB-lite"/>
    </source>
</evidence>
<dbReference type="InterPro" id="IPR020846">
    <property type="entry name" value="MFS_dom"/>
</dbReference>
<feature type="transmembrane region" description="Helical" evidence="7">
    <location>
        <begin position="361"/>
        <end position="381"/>
    </location>
</feature>
<feature type="region of interest" description="Disordered" evidence="6">
    <location>
        <begin position="463"/>
        <end position="495"/>
    </location>
</feature>
<dbReference type="Gene3D" id="1.20.1250.20">
    <property type="entry name" value="MFS general substrate transporter like domains"/>
    <property type="match status" value="2"/>
</dbReference>
<comment type="subcellular location">
    <subcellularLocation>
        <location evidence="1">Cell membrane</location>
        <topology evidence="1">Multi-pass membrane protein</topology>
    </subcellularLocation>
</comment>
<dbReference type="AlphaFoldDB" id="A0A1G6J9V7"/>
<feature type="transmembrane region" description="Helical" evidence="7">
    <location>
        <begin position="47"/>
        <end position="66"/>
    </location>
</feature>
<evidence type="ECO:0000256" key="4">
    <source>
        <dbReference type="ARBA" id="ARBA00022989"/>
    </source>
</evidence>
<dbReference type="SUPFAM" id="SSF103473">
    <property type="entry name" value="MFS general substrate transporter"/>
    <property type="match status" value="2"/>
</dbReference>
<dbReference type="EMBL" id="FMZF01000001">
    <property type="protein sequence ID" value="SDC15413.1"/>
    <property type="molecule type" value="Genomic_DNA"/>
</dbReference>
<dbReference type="STRING" id="1190417.SAMN05660690_0725"/>
<accession>A0A1G6J9V7</accession>
<reference evidence="10" key="1">
    <citation type="submission" date="2016-10" db="EMBL/GenBank/DDBJ databases">
        <authorList>
            <person name="Varghese N."/>
            <person name="Submissions S."/>
        </authorList>
    </citation>
    <scope>NUCLEOTIDE SEQUENCE [LARGE SCALE GENOMIC DNA]</scope>
    <source>
        <strain evidence="10">DSM 45421</strain>
    </source>
</reference>
<evidence type="ECO:0000313" key="10">
    <source>
        <dbReference type="Proteomes" id="UP000199416"/>
    </source>
</evidence>
<feature type="transmembrane region" description="Helical" evidence="7">
    <location>
        <begin position="78"/>
        <end position="95"/>
    </location>
</feature>
<dbReference type="GO" id="GO:0005886">
    <property type="term" value="C:plasma membrane"/>
    <property type="evidence" value="ECO:0007669"/>
    <property type="project" value="UniProtKB-SubCell"/>
</dbReference>
<feature type="domain" description="Major facilitator superfamily (MFS) profile" evidence="8">
    <location>
        <begin position="12"/>
        <end position="463"/>
    </location>
</feature>
<evidence type="ECO:0000256" key="7">
    <source>
        <dbReference type="SAM" id="Phobius"/>
    </source>
</evidence>
<keyword evidence="10" id="KW-1185">Reference proteome</keyword>
<evidence type="ECO:0000256" key="1">
    <source>
        <dbReference type="ARBA" id="ARBA00004651"/>
    </source>
</evidence>
<dbReference type="GO" id="GO:0022857">
    <property type="term" value="F:transmembrane transporter activity"/>
    <property type="evidence" value="ECO:0007669"/>
    <property type="project" value="InterPro"/>
</dbReference>
<feature type="transmembrane region" description="Helical" evidence="7">
    <location>
        <begin position="228"/>
        <end position="246"/>
    </location>
</feature>
<dbReference type="PANTHER" id="PTHR42718">
    <property type="entry name" value="MAJOR FACILITATOR SUPERFAMILY MULTIDRUG TRANSPORTER MFSC"/>
    <property type="match status" value="1"/>
</dbReference>
<keyword evidence="3 7" id="KW-0812">Transmembrane</keyword>
<feature type="transmembrane region" description="Helical" evidence="7">
    <location>
        <begin position="296"/>
        <end position="323"/>
    </location>
</feature>
<evidence type="ECO:0000256" key="5">
    <source>
        <dbReference type="ARBA" id="ARBA00023136"/>
    </source>
</evidence>
<keyword evidence="5 7" id="KW-0472">Membrane</keyword>
<organism evidence="9 10">
    <name type="scientific">Geodermatophilus telluris</name>
    <dbReference type="NCBI Taxonomy" id="1190417"/>
    <lineage>
        <taxon>Bacteria</taxon>
        <taxon>Bacillati</taxon>
        <taxon>Actinomycetota</taxon>
        <taxon>Actinomycetes</taxon>
        <taxon>Geodermatophilales</taxon>
        <taxon>Geodermatophilaceae</taxon>
        <taxon>Geodermatophilus</taxon>
    </lineage>
</organism>
<keyword evidence="4 7" id="KW-1133">Transmembrane helix</keyword>
<evidence type="ECO:0000256" key="3">
    <source>
        <dbReference type="ARBA" id="ARBA00022692"/>
    </source>
</evidence>
<dbReference type="Proteomes" id="UP000199416">
    <property type="component" value="Unassembled WGS sequence"/>
</dbReference>
<sequence>MSSSAPPRPALLVLALSLGVTTLSLLQSLVVPVLGPIGEQLGVSPAAAGWVLTANLLAAAVLTPVLGRLGDTRGERPVIVGILAAVAVGTLLAIVTHSLPLLLAARVLQGSSYGLFPLSISVLRRELPPGRLSVAMSVVSSTLGVGGVVGLVAAGLLTGDGGDYRRPFWIGLGVTLVSLVLVAVLLPRRAPTATGRVDWLGAVVLGIGLVLLLLPVSQGNAWGWTSPVTLGSAAGAVVVLTGWVLLQRRRAQPLVRPALLTDPRMLVPNLAGLTTGVGLFVSFLVVMQYVQTPPAAGYGFGAGVLEAAVVYLLPGGVAGILLAPVAGTIVDRLGALPTLLAGAAAGIAGFTVFAVARGEPWLVVTAGLLTQVWVTVAYAALPTLVVQAVRRSETGVANAVNSIARAVGQAAGSTVTVALLGAALDPATGFPRASAFTAVALLGLAAAAAVALVSVVGMVQARRRGPGEPDGDGDGDGAERATACAGEWSPVSGIR</sequence>